<sequence>MLLPALSLPALFASRVFLPLFAVALAVRFGPDVPLLGTLGLLAGLPVDAAPGWLTSDLSIAVLGTLSALELVAHKSGGAREILNELDPYVKPVSAALGVAGLVSAAGGWPAAEGVAAASLPAQAGLGFTGLLVLAVAAGTFLLAVARRAVLSDASELDADDDTGLLGLFSWGEDLWSVFGVFLLVLFPVVVAALVVIASCVVLLMYARSRRREARSRVACDACGDDVPRAALRCPHCGVERPDAERVGLLGGPKMQRVGDRRDHAASLRAVHRCGVCAASLRERHPEQDCRLCGRPAFAGTADVAGLDAHVKARLPWVLAACAGLSAVPVVGLIPGIILYRLALIAPYRRYLPRGRTLLVRWGVRLGYLLLIFVQLWPGAGTLAVPAMALLAWSSYRRSFLSLAAESVPAASGPASSAALPA</sequence>
<protein>
    <recommendedName>
        <fullName evidence="4">DUF4126 domain-containing protein</fullName>
    </recommendedName>
</protein>
<dbReference type="Proteomes" id="UP000007881">
    <property type="component" value="Chromosome"/>
</dbReference>
<dbReference type="KEGG" id="phm:PSMK_10280"/>
<dbReference type="STRING" id="1142394.PSMK_10280"/>
<organism evidence="2 3">
    <name type="scientific">Phycisphaera mikurensis (strain NBRC 102666 / KCTC 22515 / FYK2301M01)</name>
    <dbReference type="NCBI Taxonomy" id="1142394"/>
    <lineage>
        <taxon>Bacteria</taxon>
        <taxon>Pseudomonadati</taxon>
        <taxon>Planctomycetota</taxon>
        <taxon>Phycisphaerae</taxon>
        <taxon>Phycisphaerales</taxon>
        <taxon>Phycisphaeraceae</taxon>
        <taxon>Phycisphaera</taxon>
    </lineage>
</organism>
<dbReference type="EMBL" id="AP012338">
    <property type="protein sequence ID" value="BAM03187.1"/>
    <property type="molecule type" value="Genomic_DNA"/>
</dbReference>
<name>I0ID49_PHYMF</name>
<evidence type="ECO:0000313" key="2">
    <source>
        <dbReference type="EMBL" id="BAM03187.1"/>
    </source>
</evidence>
<dbReference type="RefSeq" id="WP_014436406.1">
    <property type="nucleotide sequence ID" value="NC_017080.1"/>
</dbReference>
<evidence type="ECO:0008006" key="4">
    <source>
        <dbReference type="Google" id="ProtNLM"/>
    </source>
</evidence>
<dbReference type="HOGENOM" id="CLU_692420_0_0_0"/>
<evidence type="ECO:0000256" key="1">
    <source>
        <dbReference type="SAM" id="Phobius"/>
    </source>
</evidence>
<dbReference type="OrthoDB" id="1416706at2"/>
<feature type="transmembrane region" description="Helical" evidence="1">
    <location>
        <begin position="366"/>
        <end position="393"/>
    </location>
</feature>
<evidence type="ECO:0000313" key="3">
    <source>
        <dbReference type="Proteomes" id="UP000007881"/>
    </source>
</evidence>
<keyword evidence="1" id="KW-0812">Transmembrane</keyword>
<feature type="transmembrane region" description="Helical" evidence="1">
    <location>
        <begin position="175"/>
        <end position="207"/>
    </location>
</feature>
<gene>
    <name evidence="2" type="ordered locus">PSMK_10280</name>
</gene>
<keyword evidence="1" id="KW-1133">Transmembrane helix</keyword>
<dbReference type="AlphaFoldDB" id="I0ID49"/>
<accession>I0ID49</accession>
<proteinExistence type="predicted"/>
<keyword evidence="1" id="KW-0472">Membrane</keyword>
<feature type="transmembrane region" description="Helical" evidence="1">
    <location>
        <begin position="317"/>
        <end position="346"/>
    </location>
</feature>
<feature type="transmembrane region" description="Helical" evidence="1">
    <location>
        <begin position="93"/>
        <end position="112"/>
    </location>
</feature>
<reference evidence="2 3" key="1">
    <citation type="submission" date="2012-02" db="EMBL/GenBank/DDBJ databases">
        <title>Complete genome sequence of Phycisphaera mikurensis NBRC 102666.</title>
        <authorList>
            <person name="Ankai A."/>
            <person name="Hosoyama A."/>
            <person name="Terui Y."/>
            <person name="Sekine M."/>
            <person name="Fukai R."/>
            <person name="Kato Y."/>
            <person name="Nakamura S."/>
            <person name="Yamada-Narita S."/>
            <person name="Kawakoshi A."/>
            <person name="Fukunaga Y."/>
            <person name="Yamazaki S."/>
            <person name="Fujita N."/>
        </authorList>
    </citation>
    <scope>NUCLEOTIDE SEQUENCE [LARGE SCALE GENOMIC DNA]</scope>
    <source>
        <strain evidence="3">NBRC 102666 / KCTC 22515 / FYK2301M01</strain>
    </source>
</reference>
<keyword evidence="3" id="KW-1185">Reference proteome</keyword>
<feature type="transmembrane region" description="Helical" evidence="1">
    <location>
        <begin position="124"/>
        <end position="146"/>
    </location>
</feature>
<dbReference type="eggNOG" id="COG1594">
    <property type="taxonomic scope" value="Bacteria"/>
</dbReference>